<comment type="caution">
    <text evidence="4">The sequence shown here is derived from an EMBL/GenBank/DDBJ whole genome shotgun (WGS) entry which is preliminary data.</text>
</comment>
<evidence type="ECO:0000313" key="5">
    <source>
        <dbReference type="Proteomes" id="UP001501746"/>
    </source>
</evidence>
<accession>A0ABN2MZL3</accession>
<keyword evidence="2" id="KW-0812">Transmembrane</keyword>
<keyword evidence="2" id="KW-1133">Transmembrane helix</keyword>
<dbReference type="PANTHER" id="PTHR24094:SF15">
    <property type="entry name" value="AMP-DEPENDENT SYNTHETASE_LIGASE DOMAIN-CONTAINING PROTEIN-RELATED"/>
    <property type="match status" value="1"/>
</dbReference>
<dbReference type="RefSeq" id="WP_157428171.1">
    <property type="nucleotide sequence ID" value="NZ_BAAANK010000011.1"/>
</dbReference>
<reference evidence="4 5" key="1">
    <citation type="journal article" date="2019" name="Int. J. Syst. Evol. Microbiol.">
        <title>The Global Catalogue of Microorganisms (GCM) 10K type strain sequencing project: providing services to taxonomists for standard genome sequencing and annotation.</title>
        <authorList>
            <consortium name="The Broad Institute Genomics Platform"/>
            <consortium name="The Broad Institute Genome Sequencing Center for Infectious Disease"/>
            <person name="Wu L."/>
            <person name="Ma J."/>
        </authorList>
    </citation>
    <scope>NUCLEOTIDE SEQUENCE [LARGE SCALE GENOMIC DNA]</scope>
    <source>
        <strain evidence="4 5">JCM 14323</strain>
    </source>
</reference>
<protein>
    <recommendedName>
        <fullName evidence="3">GmrSD restriction endonucleases C-terminal domain-containing protein</fullName>
    </recommendedName>
</protein>
<feature type="domain" description="GmrSD restriction endonucleases C-terminal" evidence="3">
    <location>
        <begin position="97"/>
        <end position="225"/>
    </location>
</feature>
<evidence type="ECO:0000313" key="4">
    <source>
        <dbReference type="EMBL" id="GAA1845059.1"/>
    </source>
</evidence>
<sequence>MPRRRRSRRSTFPALVILAMAFGAWLYLYGPGSDGSLADGGLLPGLDRPGTPTSPTAPAVSDPDLEALVVAEGNPSSRYDRDLFGEAWLDVDGNGCDTRNDVLKRDLADVRYRADSADCVVRTGTLTDPYTNTVISFVRGPDTSEAVQIDHVVPLSYAWRHGASEWTADVREAFANDTANLIAVDGPTNQSKQDSGPAEWMPPSADFACTYVDRFAAVLVAYGLTIAPEDLDAIRRVEAGCA</sequence>
<evidence type="ECO:0000259" key="3">
    <source>
        <dbReference type="Pfam" id="PF07510"/>
    </source>
</evidence>
<name>A0ABN2MZL3_9MICO</name>
<keyword evidence="5" id="KW-1185">Reference proteome</keyword>
<organism evidence="4 5">
    <name type="scientific">Agromyces salentinus</name>
    <dbReference type="NCBI Taxonomy" id="269421"/>
    <lineage>
        <taxon>Bacteria</taxon>
        <taxon>Bacillati</taxon>
        <taxon>Actinomycetota</taxon>
        <taxon>Actinomycetes</taxon>
        <taxon>Micrococcales</taxon>
        <taxon>Microbacteriaceae</taxon>
        <taxon>Agromyces</taxon>
    </lineage>
</organism>
<dbReference type="Proteomes" id="UP001501746">
    <property type="component" value="Unassembled WGS sequence"/>
</dbReference>
<evidence type="ECO:0000256" key="1">
    <source>
        <dbReference type="SAM" id="MobiDB-lite"/>
    </source>
</evidence>
<dbReference type="Pfam" id="PF07510">
    <property type="entry name" value="GmrSD_C"/>
    <property type="match status" value="1"/>
</dbReference>
<proteinExistence type="predicted"/>
<gene>
    <name evidence="4" type="ORF">GCM10009750_34260</name>
</gene>
<dbReference type="PANTHER" id="PTHR24094">
    <property type="entry name" value="SECRETED PROTEIN"/>
    <property type="match status" value="1"/>
</dbReference>
<feature type="compositionally biased region" description="Low complexity" evidence="1">
    <location>
        <begin position="40"/>
        <end position="50"/>
    </location>
</feature>
<keyword evidence="2" id="KW-0472">Membrane</keyword>
<evidence type="ECO:0000256" key="2">
    <source>
        <dbReference type="SAM" id="Phobius"/>
    </source>
</evidence>
<dbReference type="InterPro" id="IPR011089">
    <property type="entry name" value="GmrSD_C"/>
</dbReference>
<dbReference type="EMBL" id="BAAANK010000011">
    <property type="protein sequence ID" value="GAA1845059.1"/>
    <property type="molecule type" value="Genomic_DNA"/>
</dbReference>
<feature type="transmembrane region" description="Helical" evidence="2">
    <location>
        <begin position="12"/>
        <end position="30"/>
    </location>
</feature>
<feature type="region of interest" description="Disordered" evidence="1">
    <location>
        <begin position="40"/>
        <end position="61"/>
    </location>
</feature>